<feature type="transmembrane region" description="Helical" evidence="1">
    <location>
        <begin position="17"/>
        <end position="39"/>
    </location>
</feature>
<keyword evidence="3" id="KW-1185">Reference proteome</keyword>
<dbReference type="EMBL" id="CADCXU010020453">
    <property type="protein sequence ID" value="CAB0008402.1"/>
    <property type="molecule type" value="Genomic_DNA"/>
</dbReference>
<reference evidence="2 3" key="1">
    <citation type="submission" date="2020-02" db="EMBL/GenBank/DDBJ databases">
        <authorList>
            <person name="Ferguson B K."/>
        </authorList>
    </citation>
    <scope>NUCLEOTIDE SEQUENCE [LARGE SCALE GENOMIC DNA]</scope>
</reference>
<keyword evidence="1" id="KW-0812">Transmembrane</keyword>
<dbReference type="AlphaFoldDB" id="A0A6H5GZF5"/>
<evidence type="ECO:0000313" key="3">
    <source>
        <dbReference type="Proteomes" id="UP000479000"/>
    </source>
</evidence>
<name>A0A6H5GZF5_9HEMI</name>
<keyword evidence="1" id="KW-1133">Transmembrane helix</keyword>
<sequence length="63" mass="7126">MHIYSESLPEQVSVCTLVRLCFSLTMSMSSSLIMSLCGIMGETKIMRPRTLKSVHFCGRKKIK</sequence>
<protein>
    <submittedName>
        <fullName evidence="2">Uncharacterized protein</fullName>
    </submittedName>
</protein>
<gene>
    <name evidence="2" type="ORF">NTEN_LOCUS13648</name>
</gene>
<proteinExistence type="predicted"/>
<evidence type="ECO:0000256" key="1">
    <source>
        <dbReference type="SAM" id="Phobius"/>
    </source>
</evidence>
<accession>A0A6H5GZF5</accession>
<keyword evidence="1" id="KW-0472">Membrane</keyword>
<organism evidence="2 3">
    <name type="scientific">Nesidiocoris tenuis</name>
    <dbReference type="NCBI Taxonomy" id="355587"/>
    <lineage>
        <taxon>Eukaryota</taxon>
        <taxon>Metazoa</taxon>
        <taxon>Ecdysozoa</taxon>
        <taxon>Arthropoda</taxon>
        <taxon>Hexapoda</taxon>
        <taxon>Insecta</taxon>
        <taxon>Pterygota</taxon>
        <taxon>Neoptera</taxon>
        <taxon>Paraneoptera</taxon>
        <taxon>Hemiptera</taxon>
        <taxon>Heteroptera</taxon>
        <taxon>Panheteroptera</taxon>
        <taxon>Cimicomorpha</taxon>
        <taxon>Miridae</taxon>
        <taxon>Dicyphina</taxon>
        <taxon>Nesidiocoris</taxon>
    </lineage>
</organism>
<dbReference type="Proteomes" id="UP000479000">
    <property type="component" value="Unassembled WGS sequence"/>
</dbReference>
<evidence type="ECO:0000313" key="2">
    <source>
        <dbReference type="EMBL" id="CAB0008402.1"/>
    </source>
</evidence>